<dbReference type="InterPro" id="IPR036412">
    <property type="entry name" value="HAD-like_sf"/>
</dbReference>
<accession>A0A7W6NZ64</accession>
<dbReference type="AlphaFoldDB" id="A0A7W6NZ64"/>
<dbReference type="Gene3D" id="3.40.50.1000">
    <property type="entry name" value="HAD superfamily/HAD-like"/>
    <property type="match status" value="1"/>
</dbReference>
<comment type="caution">
    <text evidence="1">The sequence shown here is derived from an EMBL/GenBank/DDBJ whole genome shotgun (WGS) entry which is preliminary data.</text>
</comment>
<dbReference type="Pfam" id="PF00702">
    <property type="entry name" value="Hydrolase"/>
    <property type="match status" value="1"/>
</dbReference>
<sequence length="257" mass="26794">MSSSSPVILADADNTLWDTDAVFAGAQLGMLSAIDTLIGTAPRDDALGYIRDFDQALAALDHRHLRYPPAMLVRALALGANGLDSEAAARRVMAGGPSILAACDVDAIVAGYSNALGAVPQLMPGVVNGLTAARAAAIPVWILSEGAAGRQRDRARVLGIEGLVQGVSEATKTLEQFARQRQRFAPSPVFVVGDQPDRDIAPAVAAGCVGVLVPSKFRPKWLREDAGRGAGYVADSFNAAVDWIIAHTITPSDIAAE</sequence>
<evidence type="ECO:0000313" key="2">
    <source>
        <dbReference type="Proteomes" id="UP000557392"/>
    </source>
</evidence>
<keyword evidence="2" id="KW-1185">Reference proteome</keyword>
<dbReference type="InterPro" id="IPR023198">
    <property type="entry name" value="PGP-like_dom2"/>
</dbReference>
<keyword evidence="1" id="KW-0378">Hydrolase</keyword>
<dbReference type="Gene3D" id="1.10.150.240">
    <property type="entry name" value="Putative phosphatase, domain 2"/>
    <property type="match status" value="1"/>
</dbReference>
<protein>
    <submittedName>
        <fullName evidence="1">Putative hydrolase of the HAD superfamily</fullName>
    </submittedName>
</protein>
<dbReference type="GO" id="GO:0016787">
    <property type="term" value="F:hydrolase activity"/>
    <property type="evidence" value="ECO:0007669"/>
    <property type="project" value="UniProtKB-KW"/>
</dbReference>
<name>A0A7W6NZ64_9SPHN</name>
<gene>
    <name evidence="1" type="ORF">GGR46_004063</name>
</gene>
<dbReference type="InterPro" id="IPR023214">
    <property type="entry name" value="HAD_sf"/>
</dbReference>
<dbReference type="SUPFAM" id="SSF56784">
    <property type="entry name" value="HAD-like"/>
    <property type="match status" value="1"/>
</dbReference>
<proteinExistence type="predicted"/>
<organism evidence="1 2">
    <name type="scientific">Sphingomonas kyeonggiensis</name>
    <dbReference type="NCBI Taxonomy" id="1268553"/>
    <lineage>
        <taxon>Bacteria</taxon>
        <taxon>Pseudomonadati</taxon>
        <taxon>Pseudomonadota</taxon>
        <taxon>Alphaproteobacteria</taxon>
        <taxon>Sphingomonadales</taxon>
        <taxon>Sphingomonadaceae</taxon>
        <taxon>Sphingomonas</taxon>
    </lineage>
</organism>
<dbReference type="Proteomes" id="UP000557392">
    <property type="component" value="Unassembled WGS sequence"/>
</dbReference>
<dbReference type="EMBL" id="JACIEH010000003">
    <property type="protein sequence ID" value="MBB4100491.1"/>
    <property type="molecule type" value="Genomic_DNA"/>
</dbReference>
<reference evidence="1 2" key="1">
    <citation type="submission" date="2020-08" db="EMBL/GenBank/DDBJ databases">
        <title>Genomic Encyclopedia of Type Strains, Phase IV (KMG-IV): sequencing the most valuable type-strain genomes for metagenomic binning, comparative biology and taxonomic classification.</title>
        <authorList>
            <person name="Goeker M."/>
        </authorList>
    </citation>
    <scope>NUCLEOTIDE SEQUENCE [LARGE SCALE GENOMIC DNA]</scope>
    <source>
        <strain evidence="1 2">DSM 101806</strain>
    </source>
</reference>
<dbReference type="RefSeq" id="WP_183999776.1">
    <property type="nucleotide sequence ID" value="NZ_JACIEH010000003.1"/>
</dbReference>
<evidence type="ECO:0000313" key="1">
    <source>
        <dbReference type="EMBL" id="MBB4100491.1"/>
    </source>
</evidence>